<proteinExistence type="predicted"/>
<dbReference type="GO" id="GO:0046872">
    <property type="term" value="F:metal ion binding"/>
    <property type="evidence" value="ECO:0007669"/>
    <property type="project" value="UniProtKB-KW"/>
</dbReference>
<keyword evidence="3" id="KW-0378">Hydrolase</keyword>
<gene>
    <name evidence="7" type="ORF">FYJ60_09860</name>
</gene>
<dbReference type="Gene3D" id="3.40.630.10">
    <property type="entry name" value="Zn peptidases"/>
    <property type="match status" value="1"/>
</dbReference>
<dbReference type="SUPFAM" id="SSF53187">
    <property type="entry name" value="Zn-dependent exopeptidases"/>
    <property type="match status" value="1"/>
</dbReference>
<protein>
    <submittedName>
        <fullName evidence="7">Methyltransferase domain-containing protein</fullName>
    </submittedName>
</protein>
<evidence type="ECO:0000313" key="7">
    <source>
        <dbReference type="EMBL" id="MST82621.1"/>
    </source>
</evidence>
<dbReference type="InterPro" id="IPR053138">
    <property type="entry name" value="N-alpha-Ac-DABA_deacetylase"/>
</dbReference>
<organism evidence="7 8">
    <name type="scientific">Bilifractor porci</name>
    <dbReference type="NCBI Taxonomy" id="2606636"/>
    <lineage>
        <taxon>Bacteria</taxon>
        <taxon>Bacillati</taxon>
        <taxon>Bacillota</taxon>
        <taxon>Clostridia</taxon>
        <taxon>Lachnospirales</taxon>
        <taxon>Lachnospiraceae</taxon>
        <taxon>Bilifractor</taxon>
    </lineage>
</organism>
<accession>A0A7X2P9G2</accession>
<feature type="domain" description="Methyltransferase type 11" evidence="5">
    <location>
        <begin position="414"/>
        <end position="508"/>
    </location>
</feature>
<dbReference type="EMBL" id="VUMV01000007">
    <property type="protein sequence ID" value="MST82621.1"/>
    <property type="molecule type" value="Genomic_DNA"/>
</dbReference>
<dbReference type="GO" id="GO:0032259">
    <property type="term" value="P:methylation"/>
    <property type="evidence" value="ECO:0007669"/>
    <property type="project" value="UniProtKB-KW"/>
</dbReference>
<evidence type="ECO:0000256" key="3">
    <source>
        <dbReference type="ARBA" id="ARBA00022801"/>
    </source>
</evidence>
<dbReference type="GO" id="GO:0008757">
    <property type="term" value="F:S-adenosylmethionine-dependent methyltransferase activity"/>
    <property type="evidence" value="ECO:0007669"/>
    <property type="project" value="InterPro"/>
</dbReference>
<sequence length="605" mass="68045">MPRKPCRFEMECVRKARGRTDHLLYRQSRYGRGKGWDSVMTETDRFPVLSELEMPENRSGETFLPLKDGTEIPVAVIAGQKPGKTILITAGMHPDEYVGIEAAVELARELDPDRVRGKILIVMAAGRTAFEKRDVRAGVDESQNLYLVFPGKADGTPVERHAEAIVSQCFPGVDYMVDLHSGCIFESLTPHVYYAGKADPAVMEMSREMARQMDVPYMVRSGVSRGGAYNYASSCGIPAVLLERGGQGSRTEEEIYSDKRDIYNLLIRLGIYEAQKEDRTYYPLDVDKLVLQYAEYTGLWYPEKKPGDLFERGEILGNVKDYSGEILETCYASHDGVILYQTETLAIGENTPMIAYGRIAKEKDDREERIVSYWSKRSAGFLEQKRRELHNPIADRWVAQLKRYLPEKQGGKVLDAGCGAGFFSILLSHMGYEVTGIDLTPGMIEGAEKLAREEKAVCRFEVGDAMKTGFPDGSFDFVVSRNLTWTLPDPEQAYREWLRILKPGGLLLNFDANYGLDNAADLAAVPKNHTHMQLGMSTLQENEAIKETLPINGYARPAWDLEILRRLGIGEFRIDTSAGKQIYICEDEFYNPAPVFALCVRKPPE</sequence>
<dbReference type="SUPFAM" id="SSF53335">
    <property type="entry name" value="S-adenosyl-L-methionine-dependent methyltransferases"/>
    <property type="match status" value="1"/>
</dbReference>
<keyword evidence="8" id="KW-1185">Reference proteome</keyword>
<dbReference type="PANTHER" id="PTHR37326:SF1">
    <property type="entry name" value="BLL3975 PROTEIN"/>
    <property type="match status" value="1"/>
</dbReference>
<dbReference type="InterPro" id="IPR013216">
    <property type="entry name" value="Methyltransf_11"/>
</dbReference>
<dbReference type="InterPro" id="IPR055438">
    <property type="entry name" value="AstE_AspA_cat"/>
</dbReference>
<feature type="domain" description="Succinylglutamate desuccinylase/Aspartoacylase catalytic" evidence="6">
    <location>
        <begin position="82"/>
        <end position="266"/>
    </location>
</feature>
<evidence type="ECO:0000313" key="8">
    <source>
        <dbReference type="Proteomes" id="UP000466864"/>
    </source>
</evidence>
<dbReference type="GO" id="GO:0016788">
    <property type="term" value="F:hydrolase activity, acting on ester bonds"/>
    <property type="evidence" value="ECO:0007669"/>
    <property type="project" value="InterPro"/>
</dbReference>
<evidence type="ECO:0000259" key="5">
    <source>
        <dbReference type="Pfam" id="PF08241"/>
    </source>
</evidence>
<evidence type="ECO:0000256" key="1">
    <source>
        <dbReference type="ARBA" id="ARBA00001947"/>
    </source>
</evidence>
<keyword evidence="4" id="KW-0862">Zinc</keyword>
<dbReference type="InterPro" id="IPR029063">
    <property type="entry name" value="SAM-dependent_MTases_sf"/>
</dbReference>
<name>A0A7X2P9G2_9FIRM</name>
<dbReference type="Pfam" id="PF08241">
    <property type="entry name" value="Methyltransf_11"/>
    <property type="match status" value="1"/>
</dbReference>
<comment type="caution">
    <text evidence="7">The sequence shown here is derived from an EMBL/GenBank/DDBJ whole genome shotgun (WGS) entry which is preliminary data.</text>
</comment>
<keyword evidence="7" id="KW-0489">Methyltransferase</keyword>
<evidence type="ECO:0000256" key="2">
    <source>
        <dbReference type="ARBA" id="ARBA00022723"/>
    </source>
</evidence>
<evidence type="ECO:0000259" key="6">
    <source>
        <dbReference type="Pfam" id="PF24827"/>
    </source>
</evidence>
<reference evidence="7 8" key="1">
    <citation type="submission" date="2019-08" db="EMBL/GenBank/DDBJ databases">
        <title>In-depth cultivation of the pig gut microbiome towards novel bacterial diversity and tailored functional studies.</title>
        <authorList>
            <person name="Wylensek D."/>
            <person name="Hitch T.C.A."/>
            <person name="Clavel T."/>
        </authorList>
    </citation>
    <scope>NUCLEOTIDE SEQUENCE [LARGE SCALE GENOMIC DNA]</scope>
    <source>
        <strain evidence="7 8">Oil+RF-744-WCA-WT-13</strain>
    </source>
</reference>
<keyword evidence="2" id="KW-0479">Metal-binding</keyword>
<keyword evidence="7" id="KW-0808">Transferase</keyword>
<comment type="cofactor">
    <cofactor evidence="1">
        <name>Zn(2+)</name>
        <dbReference type="ChEBI" id="CHEBI:29105"/>
    </cofactor>
</comment>
<dbReference type="Gene3D" id="3.40.50.150">
    <property type="entry name" value="Vaccinia Virus protein VP39"/>
    <property type="match status" value="1"/>
</dbReference>
<evidence type="ECO:0000256" key="4">
    <source>
        <dbReference type="ARBA" id="ARBA00022833"/>
    </source>
</evidence>
<dbReference type="CDD" id="cd02440">
    <property type="entry name" value="AdoMet_MTases"/>
    <property type="match status" value="1"/>
</dbReference>
<dbReference type="AlphaFoldDB" id="A0A7X2P9G2"/>
<dbReference type="PANTHER" id="PTHR37326">
    <property type="entry name" value="BLL3975 PROTEIN"/>
    <property type="match status" value="1"/>
</dbReference>
<dbReference type="Pfam" id="PF24827">
    <property type="entry name" value="AstE_AspA_cat"/>
    <property type="match status" value="1"/>
</dbReference>
<dbReference type="Proteomes" id="UP000466864">
    <property type="component" value="Unassembled WGS sequence"/>
</dbReference>